<gene>
    <name evidence="1" type="ORF">SAMEA4029009_CIC11G00000004219</name>
</gene>
<dbReference type="GO" id="GO:0042149">
    <property type="term" value="P:cellular response to glucose starvation"/>
    <property type="evidence" value="ECO:0007669"/>
    <property type="project" value="TreeGrafter"/>
</dbReference>
<dbReference type="Proteomes" id="UP000182259">
    <property type="component" value="Chromosome VI"/>
</dbReference>
<organism evidence="1 2">
    <name type="scientific">Sungouiella intermedia</name>
    <dbReference type="NCBI Taxonomy" id="45354"/>
    <lineage>
        <taxon>Eukaryota</taxon>
        <taxon>Fungi</taxon>
        <taxon>Dikarya</taxon>
        <taxon>Ascomycota</taxon>
        <taxon>Saccharomycotina</taxon>
        <taxon>Pichiomycetes</taxon>
        <taxon>Metschnikowiaceae</taxon>
        <taxon>Sungouiella</taxon>
    </lineage>
</organism>
<evidence type="ECO:0000313" key="1">
    <source>
        <dbReference type="EMBL" id="SGZ58483.1"/>
    </source>
</evidence>
<dbReference type="GO" id="GO:0005773">
    <property type="term" value="C:vacuole"/>
    <property type="evidence" value="ECO:0007669"/>
    <property type="project" value="GOC"/>
</dbReference>
<proteinExistence type="predicted"/>
<dbReference type="EMBL" id="LT635769">
    <property type="protein sequence ID" value="SGZ58483.1"/>
    <property type="molecule type" value="Genomic_DNA"/>
</dbReference>
<dbReference type="PANTHER" id="PTHR28051:SF1">
    <property type="entry name" value="PROTEIN MTL1-RELATED"/>
    <property type="match status" value="1"/>
</dbReference>
<name>A0A1L0C4P0_9ASCO</name>
<dbReference type="GO" id="GO:0007039">
    <property type="term" value="P:protein catabolic process in the vacuole"/>
    <property type="evidence" value="ECO:0007669"/>
    <property type="project" value="TreeGrafter"/>
</dbReference>
<evidence type="ECO:0000313" key="2">
    <source>
        <dbReference type="Proteomes" id="UP000182259"/>
    </source>
</evidence>
<sequence length="205" mass="24019">MDDSYICPTYSYTENIDYMGKADIPNHHLHLCWKRNNSVTIKSHQDDICLTIPSTISRRLENICWRRWNKQLHLLNEISPAHINWNKTQDITWLYGPKYTEPSPLEEDMPRLTSDNLHKMSYNDVPDMELDDVSSVGLASTMSFDDVSLIETVEEEEFELYGLKLALRRTPSTKKKLVKFSFIVNSREFVNGILFDYDFLDTQCL</sequence>
<protein>
    <submittedName>
        <fullName evidence="1">CIC11C00000004219</fullName>
    </submittedName>
</protein>
<dbReference type="PANTHER" id="PTHR28051">
    <property type="entry name" value="PROTEIN MTL1-RELATED"/>
    <property type="match status" value="1"/>
</dbReference>
<dbReference type="AlphaFoldDB" id="A0A1L0C4P0"/>
<reference evidence="1 2" key="1">
    <citation type="submission" date="2016-10" db="EMBL/GenBank/DDBJ databases">
        <authorList>
            <person name="de Groot N.N."/>
        </authorList>
    </citation>
    <scope>NUCLEOTIDE SEQUENCE [LARGE SCALE GENOMIC DNA]</scope>
    <source>
        <strain evidence="1 2">PYCC 4715</strain>
    </source>
</reference>
<dbReference type="InterPro" id="IPR052292">
    <property type="entry name" value="Glucose_repression_reg"/>
</dbReference>
<accession>A0A1L0C4P0</accession>